<sequence length="62" mass="6193">MTVALTTLIPVVVATGGIPATGAVVWVLGVCGAVTRIMAAPAVNEVLARVAPWLLAEPQAGE</sequence>
<evidence type="ECO:0000313" key="1">
    <source>
        <dbReference type="EMBL" id="MFF0546958.1"/>
    </source>
</evidence>
<keyword evidence="2" id="KW-1185">Reference proteome</keyword>
<proteinExistence type="predicted"/>
<organism evidence="1 2">
    <name type="scientific">Nocardia thailandica</name>
    <dbReference type="NCBI Taxonomy" id="257275"/>
    <lineage>
        <taxon>Bacteria</taxon>
        <taxon>Bacillati</taxon>
        <taxon>Actinomycetota</taxon>
        <taxon>Actinomycetes</taxon>
        <taxon>Mycobacteriales</taxon>
        <taxon>Nocardiaceae</taxon>
        <taxon>Nocardia</taxon>
    </lineage>
</organism>
<dbReference type="EMBL" id="JBIAMX010000029">
    <property type="protein sequence ID" value="MFF0546958.1"/>
    <property type="molecule type" value="Genomic_DNA"/>
</dbReference>
<dbReference type="RefSeq" id="WP_387703140.1">
    <property type="nucleotide sequence ID" value="NZ_JBIAMX010000029.1"/>
</dbReference>
<reference evidence="1 2" key="1">
    <citation type="submission" date="2024-10" db="EMBL/GenBank/DDBJ databases">
        <title>The Natural Products Discovery Center: Release of the First 8490 Sequenced Strains for Exploring Actinobacteria Biosynthetic Diversity.</title>
        <authorList>
            <person name="Kalkreuter E."/>
            <person name="Kautsar S.A."/>
            <person name="Yang D."/>
            <person name="Bader C.D."/>
            <person name="Teijaro C.N."/>
            <person name="Fluegel L."/>
            <person name="Davis C.M."/>
            <person name="Simpson J.R."/>
            <person name="Lauterbach L."/>
            <person name="Steele A.D."/>
            <person name="Gui C."/>
            <person name="Meng S."/>
            <person name="Li G."/>
            <person name="Viehrig K."/>
            <person name="Ye F."/>
            <person name="Su P."/>
            <person name="Kiefer A.F."/>
            <person name="Nichols A."/>
            <person name="Cepeda A.J."/>
            <person name="Yan W."/>
            <person name="Fan B."/>
            <person name="Jiang Y."/>
            <person name="Adhikari A."/>
            <person name="Zheng C.-J."/>
            <person name="Schuster L."/>
            <person name="Cowan T.M."/>
            <person name="Smanski M.J."/>
            <person name="Chevrette M.G."/>
            <person name="De Carvalho L.P.S."/>
            <person name="Shen B."/>
        </authorList>
    </citation>
    <scope>NUCLEOTIDE SEQUENCE [LARGE SCALE GENOMIC DNA]</scope>
    <source>
        <strain evidence="1 2">NPDC004045</strain>
    </source>
</reference>
<accession>A0ABW6PXU4</accession>
<dbReference type="Proteomes" id="UP001601444">
    <property type="component" value="Unassembled WGS sequence"/>
</dbReference>
<gene>
    <name evidence="1" type="ORF">ACFYTF_29390</name>
</gene>
<protein>
    <submittedName>
        <fullName evidence="1">Uncharacterized protein</fullName>
    </submittedName>
</protein>
<comment type="caution">
    <text evidence="1">The sequence shown here is derived from an EMBL/GenBank/DDBJ whole genome shotgun (WGS) entry which is preliminary data.</text>
</comment>
<evidence type="ECO:0000313" key="2">
    <source>
        <dbReference type="Proteomes" id="UP001601444"/>
    </source>
</evidence>
<name>A0ABW6PXU4_9NOCA</name>